<evidence type="ECO:0000259" key="2">
    <source>
        <dbReference type="Pfam" id="PF00582"/>
    </source>
</evidence>
<name>A0A1W6N0I4_9HYPH</name>
<dbReference type="Proteomes" id="UP000193978">
    <property type="component" value="Chromosome"/>
</dbReference>
<dbReference type="Gene3D" id="3.40.50.620">
    <property type="entry name" value="HUPs"/>
    <property type="match status" value="1"/>
</dbReference>
<reference evidence="3 4" key="1">
    <citation type="submission" date="2017-02" db="EMBL/GenBank/DDBJ databases">
        <authorList>
            <person name="Peterson S.W."/>
        </authorList>
    </citation>
    <scope>NUCLEOTIDE SEQUENCE [LARGE SCALE GENOMIC DNA]</scope>
    <source>
        <strain evidence="3 4">S285</strain>
    </source>
</reference>
<dbReference type="InterPro" id="IPR006015">
    <property type="entry name" value="Universal_stress_UspA"/>
</dbReference>
<dbReference type="OrthoDB" id="9792500at2"/>
<dbReference type="KEGG" id="mbry:B1812_03485"/>
<proteinExistence type="inferred from homology"/>
<evidence type="ECO:0000313" key="4">
    <source>
        <dbReference type="Proteomes" id="UP000193978"/>
    </source>
</evidence>
<dbReference type="PRINTS" id="PR01438">
    <property type="entry name" value="UNVRSLSTRESS"/>
</dbReference>
<dbReference type="PANTHER" id="PTHR46268:SF6">
    <property type="entry name" value="UNIVERSAL STRESS PROTEIN UP12"/>
    <property type="match status" value="1"/>
</dbReference>
<evidence type="ECO:0000256" key="1">
    <source>
        <dbReference type="ARBA" id="ARBA00008791"/>
    </source>
</evidence>
<dbReference type="STRING" id="655015.B1812_03485"/>
<dbReference type="CDD" id="cd00293">
    <property type="entry name" value="USP-like"/>
    <property type="match status" value="1"/>
</dbReference>
<dbReference type="Pfam" id="PF00582">
    <property type="entry name" value="Usp"/>
    <property type="match status" value="1"/>
</dbReference>
<accession>A0A1W6N0I4</accession>
<dbReference type="InterPro" id="IPR006016">
    <property type="entry name" value="UspA"/>
</dbReference>
<comment type="similarity">
    <text evidence="1">Belongs to the universal stress protein A family.</text>
</comment>
<sequence>MLRKLLLPIDLAEPEFATRAIEAAQTLAKPFDSELRLVNVQSLVPLRFVDYVPEDFEKDIRDALEAELAAIAAKIDRPKDRVSSVVLFGPIHDRILEEAERWGADLIVISSHRPGMERFLIGSNASAIVKRAKCSVLVLRG</sequence>
<dbReference type="InterPro" id="IPR014729">
    <property type="entry name" value="Rossmann-like_a/b/a_fold"/>
</dbReference>
<organism evidence="3 4">
    <name type="scientific">Methylocystis bryophila</name>
    <dbReference type="NCBI Taxonomy" id="655015"/>
    <lineage>
        <taxon>Bacteria</taxon>
        <taxon>Pseudomonadati</taxon>
        <taxon>Pseudomonadota</taxon>
        <taxon>Alphaproteobacteria</taxon>
        <taxon>Hyphomicrobiales</taxon>
        <taxon>Methylocystaceae</taxon>
        <taxon>Methylocystis</taxon>
    </lineage>
</organism>
<protein>
    <submittedName>
        <fullName evidence="3">Universal stress protein UspA</fullName>
    </submittedName>
</protein>
<dbReference type="SUPFAM" id="SSF52402">
    <property type="entry name" value="Adenine nucleotide alpha hydrolases-like"/>
    <property type="match status" value="1"/>
</dbReference>
<evidence type="ECO:0000313" key="3">
    <source>
        <dbReference type="EMBL" id="ARN83335.1"/>
    </source>
</evidence>
<dbReference type="EMBL" id="CP019948">
    <property type="protein sequence ID" value="ARN83335.1"/>
    <property type="molecule type" value="Genomic_DNA"/>
</dbReference>
<keyword evidence="4" id="KW-1185">Reference proteome</keyword>
<dbReference type="RefSeq" id="WP_085773470.1">
    <property type="nucleotide sequence ID" value="NZ_AP027149.1"/>
</dbReference>
<feature type="domain" description="UspA" evidence="2">
    <location>
        <begin position="1"/>
        <end position="140"/>
    </location>
</feature>
<dbReference type="AlphaFoldDB" id="A0A1W6N0I4"/>
<dbReference type="PANTHER" id="PTHR46268">
    <property type="entry name" value="STRESS RESPONSE PROTEIN NHAX"/>
    <property type="match status" value="1"/>
</dbReference>
<gene>
    <name evidence="3" type="ORF">B1812_03485</name>
</gene>